<dbReference type="RefSeq" id="XP_011307022.1">
    <property type="nucleotide sequence ID" value="XM_011308720.1"/>
</dbReference>
<dbReference type="PROSITE" id="PS00941">
    <property type="entry name" value="CARBOXYLESTERASE_B_2"/>
    <property type="match status" value="1"/>
</dbReference>
<dbReference type="KEGG" id="fas:105268855"/>
<dbReference type="InterPro" id="IPR029058">
    <property type="entry name" value="AB_hydrolase_fold"/>
</dbReference>
<evidence type="ECO:0000256" key="3">
    <source>
        <dbReference type="ARBA" id="ARBA00023180"/>
    </source>
</evidence>
<dbReference type="InterPro" id="IPR051093">
    <property type="entry name" value="Neuroligin/BSAL"/>
</dbReference>
<proteinExistence type="inferred from homology"/>
<dbReference type="Proteomes" id="UP000694866">
    <property type="component" value="Unplaced"/>
</dbReference>
<feature type="domain" description="Carboxylesterase type B" evidence="4">
    <location>
        <begin position="37"/>
        <end position="569"/>
    </location>
</feature>
<dbReference type="Pfam" id="PF00135">
    <property type="entry name" value="COesterase"/>
    <property type="match status" value="1"/>
</dbReference>
<reference evidence="6" key="1">
    <citation type="submission" date="2025-08" db="UniProtKB">
        <authorList>
            <consortium name="RefSeq"/>
        </authorList>
    </citation>
    <scope>IDENTIFICATION</scope>
    <source>
        <strain evidence="6">USDA-PBARC FA_bdor</strain>
        <tissue evidence="6">Whole organism</tissue>
    </source>
</reference>
<gene>
    <name evidence="6" type="primary">LOC105268855</name>
</gene>
<dbReference type="Gene3D" id="3.40.50.1820">
    <property type="entry name" value="alpha/beta hydrolase"/>
    <property type="match status" value="1"/>
</dbReference>
<dbReference type="GeneID" id="105268855"/>
<dbReference type="SUPFAM" id="SSF53474">
    <property type="entry name" value="alpha/beta-Hydrolases"/>
    <property type="match status" value="1"/>
</dbReference>
<keyword evidence="5" id="KW-1185">Reference proteome</keyword>
<organism evidence="5 6">
    <name type="scientific">Fopius arisanus</name>
    <dbReference type="NCBI Taxonomy" id="64838"/>
    <lineage>
        <taxon>Eukaryota</taxon>
        <taxon>Metazoa</taxon>
        <taxon>Ecdysozoa</taxon>
        <taxon>Arthropoda</taxon>
        <taxon>Hexapoda</taxon>
        <taxon>Insecta</taxon>
        <taxon>Pterygota</taxon>
        <taxon>Neoptera</taxon>
        <taxon>Endopterygota</taxon>
        <taxon>Hymenoptera</taxon>
        <taxon>Apocrita</taxon>
        <taxon>Ichneumonoidea</taxon>
        <taxon>Braconidae</taxon>
        <taxon>Opiinae</taxon>
        <taxon>Fopius</taxon>
    </lineage>
</organism>
<evidence type="ECO:0000313" key="5">
    <source>
        <dbReference type="Proteomes" id="UP000694866"/>
    </source>
</evidence>
<evidence type="ECO:0000313" key="6">
    <source>
        <dbReference type="RefSeq" id="XP_011307022.1"/>
    </source>
</evidence>
<dbReference type="InterPro" id="IPR002018">
    <property type="entry name" value="CarbesteraseB"/>
</dbReference>
<evidence type="ECO:0000256" key="2">
    <source>
        <dbReference type="ARBA" id="ARBA00022729"/>
    </source>
</evidence>
<dbReference type="InterPro" id="IPR019819">
    <property type="entry name" value="Carboxylesterase_B_CS"/>
</dbReference>
<keyword evidence="3" id="KW-0325">Glycoprotein</keyword>
<dbReference type="OrthoDB" id="408631at2759"/>
<dbReference type="AlphaFoldDB" id="A0A9R1TCE6"/>
<accession>A0A9R1TCE6</accession>
<dbReference type="PANTHER" id="PTHR43903">
    <property type="entry name" value="NEUROLIGIN"/>
    <property type="match status" value="1"/>
</dbReference>
<protein>
    <submittedName>
        <fullName evidence="6">Carboxylesterase 5A</fullName>
    </submittedName>
</protein>
<keyword evidence="2" id="KW-0732">Signal</keyword>
<comment type="similarity">
    <text evidence="1">Belongs to the type-B carboxylesterase/lipase family.</text>
</comment>
<evidence type="ECO:0000259" key="4">
    <source>
        <dbReference type="Pfam" id="PF00135"/>
    </source>
</evidence>
<sequence length="625" mass="69256">MKYQKLKMGFQVFFVVIAIGVTSSQRTIARQGAGKDPPIVKIPDQGSILGREIPLARPQKVTVYLGIPYAQPPVGDLRFRPPVTDPPVTWSDTRNATQFAPSCQQTRKFMKHEKLFRQLLPQDFEEPGVSEDCLYLNLYVPDGPPPEDGWPVMVWFHGGDFNTGTPAIWDATTLVNKQKILVVTVAYRLNIFGFFTTGDAESPGNYGMLDQVAALTWTKRNIELFEGSSRNIVISGHSSGAISVGLHLVSPLSRGKFSKAIAMSGDAINSVRTAQQELPLVEEVAHNLACFAKPTSRLMECLRAAAPEGLLLHTSHIETWGPIVDADTNNSSDPFLPQHPRDLLDSGNVNAVPLMAGYTSNELALAYIDMSDNPDDGGIMSASKFESVITDEIISSLEKPDNTSSCESKPQLVADTVLFFYRPYPPTADPAAFRDRYLSLQTEKNYAAGLTYLASRIAREESAFVYRFDYRSRTPRVIQEVPLWAGVPHMFELPFVWGLPHVFPNSNSPINWSTSDKNLADVVMMLIGNFVRSGSPSLLNVRWEPFTEETPGILVINRTISINANEIDYRALAFWNDYYPFIVEEAMNQCCNATSGAYADVGGHWWRTGIYAALGLVGCFRVGLH</sequence>
<evidence type="ECO:0000256" key="1">
    <source>
        <dbReference type="ARBA" id="ARBA00005964"/>
    </source>
</evidence>
<name>A0A9R1TCE6_9HYME</name>